<keyword evidence="6" id="KW-1185">Reference proteome</keyword>
<dbReference type="GO" id="GO:0016887">
    <property type="term" value="F:ATP hydrolysis activity"/>
    <property type="evidence" value="ECO:0007669"/>
    <property type="project" value="InterPro"/>
</dbReference>
<protein>
    <submittedName>
        <fullName evidence="5">Molybdate transport system ATP-binding protein</fullName>
    </submittedName>
</protein>
<dbReference type="Proteomes" id="UP000189810">
    <property type="component" value="Chromosome I"/>
</dbReference>
<dbReference type="InterPro" id="IPR050093">
    <property type="entry name" value="ABC_SmlMolc_Importer"/>
</dbReference>
<accession>A0A1M6SLB0</accession>
<evidence type="ECO:0000313" key="6">
    <source>
        <dbReference type="Proteomes" id="UP000189810"/>
    </source>
</evidence>
<dbReference type="PROSITE" id="PS00211">
    <property type="entry name" value="ABC_TRANSPORTER_1"/>
    <property type="match status" value="1"/>
</dbReference>
<dbReference type="OrthoDB" id="9802264at2"/>
<evidence type="ECO:0000256" key="2">
    <source>
        <dbReference type="ARBA" id="ARBA00022741"/>
    </source>
</evidence>
<dbReference type="InterPro" id="IPR003439">
    <property type="entry name" value="ABC_transporter-like_ATP-bd"/>
</dbReference>
<evidence type="ECO:0000256" key="1">
    <source>
        <dbReference type="ARBA" id="ARBA00022448"/>
    </source>
</evidence>
<dbReference type="PANTHER" id="PTHR42781:SF4">
    <property type="entry name" value="SPERMIDINE_PUTRESCINE IMPORT ATP-BINDING PROTEIN POTA"/>
    <property type="match status" value="1"/>
</dbReference>
<dbReference type="PANTHER" id="PTHR42781">
    <property type="entry name" value="SPERMIDINE/PUTRESCINE IMPORT ATP-BINDING PROTEIN POTA"/>
    <property type="match status" value="1"/>
</dbReference>
<dbReference type="RefSeq" id="WP_079654183.1">
    <property type="nucleotide sequence ID" value="NZ_LT670846.1"/>
</dbReference>
<proteinExistence type="predicted"/>
<dbReference type="Gene3D" id="3.40.50.300">
    <property type="entry name" value="P-loop containing nucleotide triphosphate hydrolases"/>
    <property type="match status" value="1"/>
</dbReference>
<dbReference type="PROSITE" id="PS50893">
    <property type="entry name" value="ABC_TRANSPORTER_2"/>
    <property type="match status" value="1"/>
</dbReference>
<keyword evidence="1" id="KW-0813">Transport</keyword>
<keyword evidence="3 5" id="KW-0067">ATP-binding</keyword>
<feature type="domain" description="ABC transporter" evidence="4">
    <location>
        <begin position="1"/>
        <end position="212"/>
    </location>
</feature>
<name>A0A1M6SLB0_9AQUI</name>
<organism evidence="5 6">
    <name type="scientific">Thermocrinis minervae</name>
    <dbReference type="NCBI Taxonomy" id="381751"/>
    <lineage>
        <taxon>Bacteria</taxon>
        <taxon>Pseudomonadati</taxon>
        <taxon>Aquificota</taxon>
        <taxon>Aquificia</taxon>
        <taxon>Aquificales</taxon>
        <taxon>Aquificaceae</taxon>
        <taxon>Thermocrinis</taxon>
    </lineage>
</organism>
<dbReference type="InterPro" id="IPR017871">
    <property type="entry name" value="ABC_transporter-like_CS"/>
</dbReference>
<dbReference type="AlphaFoldDB" id="A0A1M6SLB0"/>
<keyword evidence="2" id="KW-0547">Nucleotide-binding</keyword>
<evidence type="ECO:0000256" key="3">
    <source>
        <dbReference type="ARBA" id="ARBA00022840"/>
    </source>
</evidence>
<dbReference type="SUPFAM" id="SSF52540">
    <property type="entry name" value="P-loop containing nucleoside triphosphate hydrolases"/>
    <property type="match status" value="1"/>
</dbReference>
<dbReference type="GO" id="GO:0005524">
    <property type="term" value="F:ATP binding"/>
    <property type="evidence" value="ECO:0007669"/>
    <property type="project" value="UniProtKB-KW"/>
</dbReference>
<dbReference type="EMBL" id="LT670846">
    <property type="protein sequence ID" value="SHK45531.1"/>
    <property type="molecule type" value="Genomic_DNA"/>
</dbReference>
<reference evidence="5 6" key="1">
    <citation type="submission" date="2016-11" db="EMBL/GenBank/DDBJ databases">
        <authorList>
            <person name="Jaros S."/>
            <person name="Januszkiewicz K."/>
            <person name="Wedrychowicz H."/>
        </authorList>
    </citation>
    <scope>NUCLEOTIDE SEQUENCE [LARGE SCALE GENOMIC DNA]</scope>
    <source>
        <strain evidence="5 6">DSM 19557</strain>
    </source>
</reference>
<evidence type="ECO:0000259" key="4">
    <source>
        <dbReference type="PROSITE" id="PS50893"/>
    </source>
</evidence>
<dbReference type="STRING" id="381751.SAMN05444391_1071"/>
<dbReference type="Pfam" id="PF00005">
    <property type="entry name" value="ABC_tran"/>
    <property type="match status" value="1"/>
</dbReference>
<evidence type="ECO:0000313" key="5">
    <source>
        <dbReference type="EMBL" id="SHK45531.1"/>
    </source>
</evidence>
<dbReference type="InterPro" id="IPR003593">
    <property type="entry name" value="AAA+_ATPase"/>
</dbReference>
<dbReference type="SMART" id="SM00382">
    <property type="entry name" value="AAA"/>
    <property type="match status" value="1"/>
</dbReference>
<sequence>MIKAYLKKTGLRGSDGDFTLEVELEVNDEIVVIFGPSGSGKTTILRLIAGLEKADEGYIYVNGEVWLDTKKGIDIPPYKRSVGFVFQEYALFPNMTVYENVAYAMKIKDPSRVEELLKMVDLWNLRDAYPNSLSGGQKQRIALVRALARQPKVLLLDEPFSSLDEDMTILLEKELKNFQRSLHIPTLVVTHLKDQVQRLADRVYHIKKGRFLNQK</sequence>
<dbReference type="InterPro" id="IPR027417">
    <property type="entry name" value="P-loop_NTPase"/>
</dbReference>
<gene>
    <name evidence="5" type="ORF">SAMN05444391_1071</name>
</gene>